<evidence type="ECO:0000256" key="2">
    <source>
        <dbReference type="ARBA" id="ARBA00022664"/>
    </source>
</evidence>
<keyword evidence="3" id="KW-0508">mRNA splicing</keyword>
<evidence type="ECO:0000256" key="5">
    <source>
        <dbReference type="SAM" id="MobiDB-lite"/>
    </source>
</evidence>
<dbReference type="Pfam" id="PF06544">
    <property type="entry name" value="Prp3_C"/>
    <property type="match status" value="1"/>
</dbReference>
<evidence type="ECO:0000313" key="8">
    <source>
        <dbReference type="EMBL" id="KII69094.1"/>
    </source>
</evidence>
<dbReference type="PANTHER" id="PTHR14212">
    <property type="entry name" value="U4/U6-ASSOCIATED RNA SPLICING FACTOR-RELATED"/>
    <property type="match status" value="1"/>
</dbReference>
<feature type="region of interest" description="Disordered" evidence="5">
    <location>
        <begin position="88"/>
        <end position="121"/>
    </location>
</feature>
<dbReference type="InterPro" id="IPR027104">
    <property type="entry name" value="Prp3"/>
</dbReference>
<evidence type="ECO:0000313" key="9">
    <source>
        <dbReference type="Proteomes" id="UP000031668"/>
    </source>
</evidence>
<keyword evidence="4" id="KW-0539">Nucleus</keyword>
<dbReference type="GO" id="GO:0046540">
    <property type="term" value="C:U4/U6 x U5 tri-snRNP complex"/>
    <property type="evidence" value="ECO:0007669"/>
    <property type="project" value="InterPro"/>
</dbReference>
<evidence type="ECO:0000256" key="4">
    <source>
        <dbReference type="ARBA" id="ARBA00023242"/>
    </source>
</evidence>
<dbReference type="OrthoDB" id="10264544at2759"/>
<dbReference type="EMBL" id="JWZT01002592">
    <property type="protein sequence ID" value="KII69094.1"/>
    <property type="molecule type" value="Genomic_DNA"/>
</dbReference>
<dbReference type="Proteomes" id="UP000031668">
    <property type="component" value="Unassembled WGS sequence"/>
</dbReference>
<dbReference type="Pfam" id="PF08572">
    <property type="entry name" value="PRP3"/>
    <property type="match status" value="1"/>
</dbReference>
<dbReference type="InterPro" id="IPR013881">
    <property type="entry name" value="Pre-mRNA_splic_Prp3_dom"/>
</dbReference>
<keyword evidence="8" id="KW-0687">Ribonucleoprotein</keyword>
<reference evidence="8 9" key="1">
    <citation type="journal article" date="2014" name="Genome Biol. Evol.">
        <title>The genome of the myxosporean Thelohanellus kitauei shows adaptations to nutrient acquisition within its fish host.</title>
        <authorList>
            <person name="Yang Y."/>
            <person name="Xiong J."/>
            <person name="Zhou Z."/>
            <person name="Huo F."/>
            <person name="Miao W."/>
            <person name="Ran C."/>
            <person name="Liu Y."/>
            <person name="Zhang J."/>
            <person name="Feng J."/>
            <person name="Wang M."/>
            <person name="Wang M."/>
            <person name="Wang L."/>
            <person name="Yao B."/>
        </authorList>
    </citation>
    <scope>NUCLEOTIDE SEQUENCE [LARGE SCALE GENOMIC DNA]</scope>
    <source>
        <strain evidence="8">Wuqing</strain>
    </source>
</reference>
<sequence length="615" mass="70123">MKIYKKIAKRVASKYEMGNKKLFEESYYCISRNLRRSEAVDVLKKIVGRSRVDSYVEELYDSTSRIRKRKFSKRDDVTDDEISKLVKESRSENVQTALQIPDSDPKKSFSSSSTELKVDPSPNKYITEASEKAKKVNLLAAKIQESLARHGLAQPSAQKLVDPNASKRAVVLNELGQTVDASTGDLITLVKYTPTAKINLRAKRKKLAQTVASEHNKVKVKPLAKEEEIPIVESKHFDPRVKQAPVERKSRVLKFHEPGKFSHMAQTERTKNEFEKLQDKIQELAKRTGIASATKLAMVTIKEGAEISGKIPDIEWWDKSILPTQSYTMFKRLSQNITYAVLKKDSDCQNRFLNILTGITNLVEHPVPRLPPGEARDTNAINIYLTKAEQRKIRVRQRKEKEAEKHKKILLGLMPPPPPKVKISNLMRVLGSEAVQDPTKVETYVRQQIAARLTAHEEANEARKLTPAQKRAKLIRKYTEDTSLESGTFLTDPNGLKLKKIAQQNHMTGCAVLYRDMNLVILEGGPKAQKRMKNLFLNRIKWSEDTICYPVGPSNNPSEPQKNKCELIWEGTNGYHNFKDWSLKTFNSEATAVDFLKKHRSDQYWNLAYTHTLDT</sequence>
<protein>
    <submittedName>
        <fullName evidence="8">U4/U6 small nuclear ribonucleoprotein Prp3</fullName>
    </submittedName>
</protein>
<evidence type="ECO:0000259" key="6">
    <source>
        <dbReference type="Pfam" id="PF06544"/>
    </source>
</evidence>
<feature type="domain" description="Pre-mRNA-splicing factor 3" evidence="7">
    <location>
        <begin position="235"/>
        <end position="466"/>
    </location>
</feature>
<keyword evidence="2" id="KW-0507">mRNA processing</keyword>
<keyword evidence="9" id="KW-1185">Reference proteome</keyword>
<dbReference type="AlphaFoldDB" id="A0A0C2IUM7"/>
<proteinExistence type="predicted"/>
<feature type="domain" description="Small nuclear ribonucleoprotein Prp3 C-terminal" evidence="6">
    <location>
        <begin position="497"/>
        <end position="608"/>
    </location>
</feature>
<evidence type="ECO:0000256" key="3">
    <source>
        <dbReference type="ARBA" id="ARBA00023187"/>
    </source>
</evidence>
<evidence type="ECO:0000259" key="7">
    <source>
        <dbReference type="Pfam" id="PF08572"/>
    </source>
</evidence>
<gene>
    <name evidence="8" type="ORF">RF11_04209</name>
</gene>
<dbReference type="GO" id="GO:0000398">
    <property type="term" value="P:mRNA splicing, via spliceosome"/>
    <property type="evidence" value="ECO:0007669"/>
    <property type="project" value="InterPro"/>
</dbReference>
<accession>A0A0C2IUM7</accession>
<organism evidence="8 9">
    <name type="scientific">Thelohanellus kitauei</name>
    <name type="common">Myxosporean</name>
    <dbReference type="NCBI Taxonomy" id="669202"/>
    <lineage>
        <taxon>Eukaryota</taxon>
        <taxon>Metazoa</taxon>
        <taxon>Cnidaria</taxon>
        <taxon>Myxozoa</taxon>
        <taxon>Myxosporea</taxon>
        <taxon>Bivalvulida</taxon>
        <taxon>Platysporina</taxon>
        <taxon>Myxobolidae</taxon>
        <taxon>Thelohanellus</taxon>
    </lineage>
</organism>
<evidence type="ECO:0000256" key="1">
    <source>
        <dbReference type="ARBA" id="ARBA00004123"/>
    </source>
</evidence>
<comment type="caution">
    <text evidence="8">The sequence shown here is derived from an EMBL/GenBank/DDBJ whole genome shotgun (WGS) entry which is preliminary data.</text>
</comment>
<comment type="subcellular location">
    <subcellularLocation>
        <location evidence="1">Nucleus</location>
    </subcellularLocation>
</comment>
<dbReference type="CDD" id="cd24162">
    <property type="entry name" value="Prp3_C"/>
    <property type="match status" value="1"/>
</dbReference>
<name>A0A0C2IUM7_THEKT</name>
<dbReference type="OMA" id="NPQHRFK"/>
<dbReference type="InterPro" id="IPR010541">
    <property type="entry name" value="Prp3_C"/>
</dbReference>
<dbReference type="PANTHER" id="PTHR14212:SF0">
    <property type="entry name" value="U4_U6 SMALL NUCLEAR RIBONUCLEOPROTEIN PRP3"/>
    <property type="match status" value="1"/>
</dbReference>